<evidence type="ECO:0000256" key="1">
    <source>
        <dbReference type="ARBA" id="ARBA00004651"/>
    </source>
</evidence>
<evidence type="ECO:0000256" key="5">
    <source>
        <dbReference type="ARBA" id="ARBA00023136"/>
    </source>
</evidence>
<protein>
    <recommendedName>
        <fullName evidence="9">Polysaccharide biosynthesis protein</fullName>
    </recommendedName>
</protein>
<accession>A0ABP7SD68</accession>
<dbReference type="PANTHER" id="PTHR30250:SF11">
    <property type="entry name" value="O-ANTIGEN TRANSPORTER-RELATED"/>
    <property type="match status" value="1"/>
</dbReference>
<proteinExistence type="predicted"/>
<evidence type="ECO:0000256" key="4">
    <source>
        <dbReference type="ARBA" id="ARBA00022989"/>
    </source>
</evidence>
<feature type="transmembrane region" description="Helical" evidence="6">
    <location>
        <begin position="189"/>
        <end position="208"/>
    </location>
</feature>
<feature type="transmembrane region" description="Helical" evidence="6">
    <location>
        <begin position="375"/>
        <end position="395"/>
    </location>
</feature>
<gene>
    <name evidence="7" type="ORF">GCM10022211_25760</name>
</gene>
<keyword evidence="5 6" id="KW-0472">Membrane</keyword>
<feature type="transmembrane region" description="Helical" evidence="6">
    <location>
        <begin position="310"/>
        <end position="335"/>
    </location>
</feature>
<dbReference type="Pfam" id="PF13440">
    <property type="entry name" value="Polysacc_synt_3"/>
    <property type="match status" value="1"/>
</dbReference>
<evidence type="ECO:0000313" key="7">
    <source>
        <dbReference type="EMBL" id="GAA4010228.1"/>
    </source>
</evidence>
<evidence type="ECO:0000313" key="8">
    <source>
        <dbReference type="Proteomes" id="UP001501310"/>
    </source>
</evidence>
<comment type="subcellular location">
    <subcellularLocation>
        <location evidence="1">Cell membrane</location>
        <topology evidence="1">Multi-pass membrane protein</topology>
    </subcellularLocation>
</comment>
<feature type="transmembrane region" description="Helical" evidence="6">
    <location>
        <begin position="126"/>
        <end position="146"/>
    </location>
</feature>
<feature type="transmembrane region" description="Helical" evidence="6">
    <location>
        <begin position="434"/>
        <end position="452"/>
    </location>
</feature>
<feature type="transmembrane region" description="Helical" evidence="6">
    <location>
        <begin position="229"/>
        <end position="253"/>
    </location>
</feature>
<organism evidence="7 8">
    <name type="scientific">Sphingomonas humi</name>
    <dbReference type="NCBI Taxonomy" id="335630"/>
    <lineage>
        <taxon>Bacteria</taxon>
        <taxon>Pseudomonadati</taxon>
        <taxon>Pseudomonadota</taxon>
        <taxon>Alphaproteobacteria</taxon>
        <taxon>Sphingomonadales</taxon>
        <taxon>Sphingomonadaceae</taxon>
        <taxon>Sphingomonas</taxon>
    </lineage>
</organism>
<keyword evidence="2" id="KW-1003">Cell membrane</keyword>
<feature type="transmembrane region" description="Helical" evidence="6">
    <location>
        <begin position="265"/>
        <end position="289"/>
    </location>
</feature>
<keyword evidence="3 6" id="KW-0812">Transmembrane</keyword>
<comment type="caution">
    <text evidence="7">The sequence shown here is derived from an EMBL/GenBank/DDBJ whole genome shotgun (WGS) entry which is preliminary data.</text>
</comment>
<feature type="transmembrane region" description="Helical" evidence="6">
    <location>
        <begin position="347"/>
        <end position="368"/>
    </location>
</feature>
<keyword evidence="8" id="KW-1185">Reference proteome</keyword>
<reference evidence="8" key="1">
    <citation type="journal article" date="2019" name="Int. J. Syst. Evol. Microbiol.">
        <title>The Global Catalogue of Microorganisms (GCM) 10K type strain sequencing project: providing services to taxonomists for standard genome sequencing and annotation.</title>
        <authorList>
            <consortium name="The Broad Institute Genomics Platform"/>
            <consortium name="The Broad Institute Genome Sequencing Center for Infectious Disease"/>
            <person name="Wu L."/>
            <person name="Ma J."/>
        </authorList>
    </citation>
    <scope>NUCLEOTIDE SEQUENCE [LARGE SCALE GENOMIC DNA]</scope>
    <source>
        <strain evidence="8">JCM 16603</strain>
    </source>
</reference>
<sequence length="491" mass="50418">MTEAAAAAKDQSSYRRILASTSIIGGATVATILIGIVRTKILALLSGPEGIGLLGILTNVSGLVTTIAGFGLAAAAVRDLSSADTPLRKAEVRRALWAGSLPLAAIGALLLWIFRGPVSGLAAGSGDFALLIGLSGIAVLFGVAAAAQQAVLQGLQRIWALGVVRVGSALGATLLAIPAVWWFGNAGMVVAVIAVPLAACLTAVPFLPRGDVKAGRFRLGPVARDIRSMAALGGALTLTGAVQMLTLAAVRTIVVQQDGLEQAGLLQAVFAITTMNITLVLGAMSADYFPRLSAARGGDEESRGIVNNQLHVALLFGAPLTIAMVAGAPLVLSLLYSSQFAGAEAMLRWQVIGDLVKIPCWALGFVLLARGDRKAYVAVELLFAAVYVAAAFALVPRLGLAGTGVAYLLAYLAYGLVIAVLCRRRHAIVISRENGLLIAGALIVLVLLKLVSDYSEPLAFIGGGALALSAALLSLRSLGARTGLSIRKLGR</sequence>
<evidence type="ECO:0000256" key="6">
    <source>
        <dbReference type="SAM" id="Phobius"/>
    </source>
</evidence>
<evidence type="ECO:0008006" key="9">
    <source>
        <dbReference type="Google" id="ProtNLM"/>
    </source>
</evidence>
<dbReference type="EMBL" id="BAAAZD010000002">
    <property type="protein sequence ID" value="GAA4010228.1"/>
    <property type="molecule type" value="Genomic_DNA"/>
</dbReference>
<feature type="transmembrane region" description="Helical" evidence="6">
    <location>
        <begin position="158"/>
        <end position="183"/>
    </location>
</feature>
<feature type="transmembrane region" description="Helical" evidence="6">
    <location>
        <begin position="95"/>
        <end position="114"/>
    </location>
</feature>
<feature type="transmembrane region" description="Helical" evidence="6">
    <location>
        <begin position="17"/>
        <end position="38"/>
    </location>
</feature>
<keyword evidence="4 6" id="KW-1133">Transmembrane helix</keyword>
<evidence type="ECO:0000256" key="2">
    <source>
        <dbReference type="ARBA" id="ARBA00022475"/>
    </source>
</evidence>
<feature type="transmembrane region" description="Helical" evidence="6">
    <location>
        <begin position="50"/>
        <end position="74"/>
    </location>
</feature>
<dbReference type="RefSeq" id="WP_344710964.1">
    <property type="nucleotide sequence ID" value="NZ_BAAAZD010000002.1"/>
</dbReference>
<name>A0ABP7SD68_9SPHN</name>
<feature type="transmembrane region" description="Helical" evidence="6">
    <location>
        <begin position="401"/>
        <end position="422"/>
    </location>
</feature>
<dbReference type="PANTHER" id="PTHR30250">
    <property type="entry name" value="PST FAMILY PREDICTED COLANIC ACID TRANSPORTER"/>
    <property type="match status" value="1"/>
</dbReference>
<evidence type="ECO:0000256" key="3">
    <source>
        <dbReference type="ARBA" id="ARBA00022692"/>
    </source>
</evidence>
<dbReference type="InterPro" id="IPR050833">
    <property type="entry name" value="Poly_Biosynth_Transport"/>
</dbReference>
<feature type="transmembrane region" description="Helical" evidence="6">
    <location>
        <begin position="458"/>
        <end position="478"/>
    </location>
</feature>
<dbReference type="Proteomes" id="UP001501310">
    <property type="component" value="Unassembled WGS sequence"/>
</dbReference>